<evidence type="ECO:0000256" key="7">
    <source>
        <dbReference type="SAM" id="Phobius"/>
    </source>
</evidence>
<comment type="similarity">
    <text evidence="2">Belongs to the purine-cytosine permease (2.A.39) family.</text>
</comment>
<feature type="transmembrane region" description="Helical" evidence="7">
    <location>
        <begin position="277"/>
        <end position="298"/>
    </location>
</feature>
<name>A0A2W2FQQ3_9ACTN</name>
<feature type="transmembrane region" description="Helical" evidence="7">
    <location>
        <begin position="208"/>
        <end position="227"/>
    </location>
</feature>
<feature type="transmembrane region" description="Helical" evidence="7">
    <location>
        <begin position="239"/>
        <end position="257"/>
    </location>
</feature>
<keyword evidence="3 7" id="KW-0812">Transmembrane</keyword>
<feature type="transmembrane region" description="Helical" evidence="7">
    <location>
        <begin position="93"/>
        <end position="117"/>
    </location>
</feature>
<dbReference type="PANTHER" id="PTHR30569">
    <property type="entry name" value="CYTOSINE TRANSPORTER CODB"/>
    <property type="match status" value="1"/>
</dbReference>
<dbReference type="InterPro" id="IPR030191">
    <property type="entry name" value="CodB"/>
</dbReference>
<comment type="subcellular location">
    <subcellularLocation>
        <location evidence="1">Membrane</location>
        <topology evidence="1">Multi-pass membrane protein</topology>
    </subcellularLocation>
</comment>
<evidence type="ECO:0000256" key="1">
    <source>
        <dbReference type="ARBA" id="ARBA00004141"/>
    </source>
</evidence>
<feature type="transmembrane region" description="Helical" evidence="7">
    <location>
        <begin position="123"/>
        <end position="143"/>
    </location>
</feature>
<feature type="transmembrane region" description="Helical" evidence="7">
    <location>
        <begin position="465"/>
        <end position="487"/>
    </location>
</feature>
<feature type="transmembrane region" description="Helical" evidence="7">
    <location>
        <begin position="396"/>
        <end position="416"/>
    </location>
</feature>
<organism evidence="8 9">
    <name type="scientific">Spongiactinospora gelatinilytica</name>
    <dbReference type="NCBI Taxonomy" id="2666298"/>
    <lineage>
        <taxon>Bacteria</taxon>
        <taxon>Bacillati</taxon>
        <taxon>Actinomycetota</taxon>
        <taxon>Actinomycetes</taxon>
        <taxon>Streptosporangiales</taxon>
        <taxon>Streptosporangiaceae</taxon>
        <taxon>Spongiactinospora</taxon>
    </lineage>
</organism>
<keyword evidence="4 7" id="KW-1133">Transmembrane helix</keyword>
<feature type="transmembrane region" description="Helical" evidence="7">
    <location>
        <begin position="155"/>
        <end position="188"/>
    </location>
</feature>
<sequence>MNGRAGPRAARRTGAPARGARARRDRRPGPRTAVRHEPLAAAGDRRRAHAGRLGDGRMTTDRAGKVNEDVSREATFGSLPVLRSERVWNFTDFTWVNIGLAIATWAFLVGGSTAALVGFQKGLAAMIIGNAISVAVMLLASVVSSQRYGVEQYTILRSVFGVGGVAVLAFTVVLFTEMGWSALLGVMFGRAATQVSNQVLGTAIGPNALLVTVLALVAIAAAWAILAKGPLTMRFLNRVVAPGLAVLTVGMIVLLVARTSWAELLAAPPLDPFPDESLNFALAVEFNLGVGLSWWPVMGSLARLTDRPRSALWPGYIGLFGATIVAQVVGMAAALTLGDSDPTVWMIPLGGPWLGVLALVFIAFANLTSLTSIVYSTCLALRQAGGNLAARIRWEWLTGAFFLLSAIVSFWPSLLYDGFLVFVTWSGAFLAAICGTVIADYFVLRRQRLDLRGLYEPGPASPYHFTGGFNLAGLASTALGAVTYVTLYNPQTLATQPAFNVLTASIPAIVVSGAVHLALSYVLNRSRYAVRPAAVRMTAEES</sequence>
<evidence type="ECO:0000256" key="6">
    <source>
        <dbReference type="SAM" id="MobiDB-lite"/>
    </source>
</evidence>
<keyword evidence="9" id="KW-1185">Reference proteome</keyword>
<dbReference type="GO" id="GO:0005886">
    <property type="term" value="C:plasma membrane"/>
    <property type="evidence" value="ECO:0007669"/>
    <property type="project" value="TreeGrafter"/>
</dbReference>
<comment type="caution">
    <text evidence="8">The sequence shown here is derived from an EMBL/GenBank/DDBJ whole genome shotgun (WGS) entry which is preliminary data.</text>
</comment>
<keyword evidence="5 7" id="KW-0472">Membrane</keyword>
<reference evidence="8 9" key="1">
    <citation type="submission" date="2018-01" db="EMBL/GenBank/DDBJ databases">
        <title>Draft genome sequence of Sphaerisporangium sp. 7K107.</title>
        <authorList>
            <person name="Sahin N."/>
            <person name="Saygin H."/>
            <person name="Ay H."/>
        </authorList>
    </citation>
    <scope>NUCLEOTIDE SEQUENCE [LARGE SCALE GENOMIC DNA]</scope>
    <source>
        <strain evidence="8 9">7K107</strain>
    </source>
</reference>
<feature type="transmembrane region" description="Helical" evidence="7">
    <location>
        <begin position="499"/>
        <end position="523"/>
    </location>
</feature>
<feature type="region of interest" description="Disordered" evidence="6">
    <location>
        <begin position="1"/>
        <end position="62"/>
    </location>
</feature>
<dbReference type="EMBL" id="POUA01000202">
    <property type="protein sequence ID" value="PZG39726.1"/>
    <property type="molecule type" value="Genomic_DNA"/>
</dbReference>
<dbReference type="PANTHER" id="PTHR30569:SF0">
    <property type="entry name" value="CYTOSINE PERMEASE"/>
    <property type="match status" value="1"/>
</dbReference>
<dbReference type="AlphaFoldDB" id="A0A2W2FQQ3"/>
<evidence type="ECO:0000256" key="2">
    <source>
        <dbReference type="ARBA" id="ARBA00008974"/>
    </source>
</evidence>
<dbReference type="InterPro" id="IPR001248">
    <property type="entry name" value="Pur-cyt_permease"/>
</dbReference>
<dbReference type="Pfam" id="PF02133">
    <property type="entry name" value="Transp_cyt_pur"/>
    <property type="match status" value="1"/>
</dbReference>
<gene>
    <name evidence="8" type="ORF">C1I98_23370</name>
</gene>
<feature type="compositionally biased region" description="Low complexity" evidence="6">
    <location>
        <begin position="1"/>
        <end position="19"/>
    </location>
</feature>
<evidence type="ECO:0000256" key="4">
    <source>
        <dbReference type="ARBA" id="ARBA00022989"/>
    </source>
</evidence>
<evidence type="ECO:0000256" key="3">
    <source>
        <dbReference type="ARBA" id="ARBA00022692"/>
    </source>
</evidence>
<proteinExistence type="inferred from homology"/>
<feature type="transmembrane region" description="Helical" evidence="7">
    <location>
        <begin position="422"/>
        <end position="444"/>
    </location>
</feature>
<evidence type="ECO:0000313" key="9">
    <source>
        <dbReference type="Proteomes" id="UP000248544"/>
    </source>
</evidence>
<feature type="transmembrane region" description="Helical" evidence="7">
    <location>
        <begin position="353"/>
        <end position="375"/>
    </location>
</feature>
<feature type="compositionally biased region" description="Basic and acidic residues" evidence="6">
    <location>
        <begin position="52"/>
        <end position="62"/>
    </location>
</feature>
<dbReference type="Gene3D" id="1.10.4160.10">
    <property type="entry name" value="Hydantoin permease"/>
    <property type="match status" value="1"/>
</dbReference>
<protein>
    <submittedName>
        <fullName evidence="8">Uncharacterized protein</fullName>
    </submittedName>
</protein>
<feature type="transmembrane region" description="Helical" evidence="7">
    <location>
        <begin position="310"/>
        <end position="333"/>
    </location>
</feature>
<evidence type="ECO:0000256" key="5">
    <source>
        <dbReference type="ARBA" id="ARBA00023136"/>
    </source>
</evidence>
<evidence type="ECO:0000313" key="8">
    <source>
        <dbReference type="EMBL" id="PZG39726.1"/>
    </source>
</evidence>
<accession>A0A2W2FQQ3</accession>
<dbReference type="Proteomes" id="UP000248544">
    <property type="component" value="Unassembled WGS sequence"/>
</dbReference>
<dbReference type="GO" id="GO:0015209">
    <property type="term" value="F:cytosine transmembrane transporter activity"/>
    <property type="evidence" value="ECO:0007669"/>
    <property type="project" value="InterPro"/>
</dbReference>